<dbReference type="CDD" id="cd00130">
    <property type="entry name" value="PAS"/>
    <property type="match status" value="1"/>
</dbReference>
<evidence type="ECO:0000256" key="3">
    <source>
        <dbReference type="ARBA" id="ARBA00022679"/>
    </source>
</evidence>
<dbReference type="SUPFAM" id="SSF55073">
    <property type="entry name" value="Nucleotide cyclase"/>
    <property type="match status" value="1"/>
</dbReference>
<keyword evidence="6" id="KW-0067">ATP-binding</keyword>
<dbReference type="InterPro" id="IPR029787">
    <property type="entry name" value="Nucleotide_cyclase"/>
</dbReference>
<dbReference type="AlphaFoldDB" id="A0A084JEH4"/>
<dbReference type="GO" id="GO:0071111">
    <property type="term" value="F:cyclic-guanylate-specific phosphodiesterase activity"/>
    <property type="evidence" value="ECO:0007669"/>
    <property type="project" value="InterPro"/>
</dbReference>
<keyword evidence="8" id="KW-0812">Transmembrane</keyword>
<dbReference type="Gene3D" id="3.30.70.270">
    <property type="match status" value="1"/>
</dbReference>
<dbReference type="PROSITE" id="PS50112">
    <property type="entry name" value="PAS"/>
    <property type="match status" value="1"/>
</dbReference>
<dbReference type="EMBL" id="JPMD01000013">
    <property type="protein sequence ID" value="KEZ87358.1"/>
    <property type="molecule type" value="Genomic_DNA"/>
</dbReference>
<gene>
    <name evidence="12" type="ORF">IO99_05945</name>
</gene>
<feature type="domain" description="EAL" evidence="10">
    <location>
        <begin position="483"/>
        <end position="734"/>
    </location>
</feature>
<keyword evidence="7" id="KW-0902">Two-component regulatory system</keyword>
<dbReference type="InterPro" id="IPR029151">
    <property type="entry name" value="Sensor-like_sf"/>
</dbReference>
<dbReference type="Pfam" id="PF00990">
    <property type="entry name" value="GGDEF"/>
    <property type="match status" value="1"/>
</dbReference>
<keyword evidence="4" id="KW-0547">Nucleotide-binding</keyword>
<dbReference type="SMART" id="SM00267">
    <property type="entry name" value="GGDEF"/>
    <property type="match status" value="1"/>
</dbReference>
<keyword evidence="8" id="KW-1133">Transmembrane helix</keyword>
<dbReference type="SUPFAM" id="SSF103190">
    <property type="entry name" value="Sensory domain-like"/>
    <property type="match status" value="2"/>
</dbReference>
<dbReference type="SUPFAM" id="SSF55785">
    <property type="entry name" value="PYP-like sensor domain (PAS domain)"/>
    <property type="match status" value="1"/>
</dbReference>
<dbReference type="InterPro" id="IPR035919">
    <property type="entry name" value="EAL_sf"/>
</dbReference>
<dbReference type="CDD" id="cd01948">
    <property type="entry name" value="EAL"/>
    <property type="match status" value="1"/>
</dbReference>
<feature type="domain" description="GGDEF" evidence="11">
    <location>
        <begin position="344"/>
        <end position="474"/>
    </location>
</feature>
<evidence type="ECO:0008006" key="14">
    <source>
        <dbReference type="Google" id="ProtNLM"/>
    </source>
</evidence>
<reference evidence="12 13" key="1">
    <citation type="submission" date="2014-07" db="EMBL/GenBank/DDBJ databases">
        <title>Draft genome of Clostridium sulfidigenes 113A isolated from sediments associated with methane hydrate from Krishna Godavari basin.</title>
        <authorList>
            <person name="Honkalas V.S."/>
            <person name="Dabir A.P."/>
            <person name="Arora P."/>
            <person name="Dhakephalkar P.K."/>
        </authorList>
    </citation>
    <scope>NUCLEOTIDE SEQUENCE [LARGE SCALE GENOMIC DNA]</scope>
    <source>
        <strain evidence="12 13">113A</strain>
    </source>
</reference>
<evidence type="ECO:0000256" key="8">
    <source>
        <dbReference type="SAM" id="Phobius"/>
    </source>
</evidence>
<accession>A0A084JEH4</accession>
<keyword evidence="8" id="KW-0472">Membrane</keyword>
<dbReference type="InterPro" id="IPR050706">
    <property type="entry name" value="Cyclic-di-GMP_PDE-like"/>
</dbReference>
<protein>
    <recommendedName>
        <fullName evidence="14">Diguanylate cyclase</fullName>
    </recommendedName>
</protein>
<dbReference type="SUPFAM" id="SSF141868">
    <property type="entry name" value="EAL domain-like"/>
    <property type="match status" value="1"/>
</dbReference>
<dbReference type="InterPro" id="IPR035965">
    <property type="entry name" value="PAS-like_dom_sf"/>
</dbReference>
<feature type="transmembrane region" description="Helical" evidence="8">
    <location>
        <begin position="163"/>
        <end position="182"/>
    </location>
</feature>
<evidence type="ECO:0000256" key="2">
    <source>
        <dbReference type="ARBA" id="ARBA00022553"/>
    </source>
</evidence>
<dbReference type="GO" id="GO:0016301">
    <property type="term" value="F:kinase activity"/>
    <property type="evidence" value="ECO:0007669"/>
    <property type="project" value="UniProtKB-KW"/>
</dbReference>
<feature type="domain" description="PAS" evidence="9">
    <location>
        <begin position="189"/>
        <end position="233"/>
    </location>
</feature>
<comment type="subcellular location">
    <subcellularLocation>
        <location evidence="1">Membrane</location>
    </subcellularLocation>
</comment>
<dbReference type="Pfam" id="PF13426">
    <property type="entry name" value="PAS_9"/>
    <property type="match status" value="1"/>
</dbReference>
<keyword evidence="2" id="KW-0597">Phosphoprotein</keyword>
<dbReference type="PROSITE" id="PS50883">
    <property type="entry name" value="EAL"/>
    <property type="match status" value="1"/>
</dbReference>
<name>A0A084JEH4_9CLOT</name>
<evidence type="ECO:0000313" key="12">
    <source>
        <dbReference type="EMBL" id="KEZ87358.1"/>
    </source>
</evidence>
<dbReference type="eggNOG" id="COG5001">
    <property type="taxonomic scope" value="Bacteria"/>
</dbReference>
<evidence type="ECO:0000259" key="9">
    <source>
        <dbReference type="PROSITE" id="PS50112"/>
    </source>
</evidence>
<evidence type="ECO:0000256" key="6">
    <source>
        <dbReference type="ARBA" id="ARBA00022840"/>
    </source>
</evidence>
<dbReference type="PANTHER" id="PTHR33121">
    <property type="entry name" value="CYCLIC DI-GMP PHOSPHODIESTERASE PDEF"/>
    <property type="match status" value="1"/>
</dbReference>
<organism evidence="12 13">
    <name type="scientific">Clostridium sulfidigenes</name>
    <dbReference type="NCBI Taxonomy" id="318464"/>
    <lineage>
        <taxon>Bacteria</taxon>
        <taxon>Bacillati</taxon>
        <taxon>Bacillota</taxon>
        <taxon>Clostridia</taxon>
        <taxon>Eubacteriales</taxon>
        <taxon>Clostridiaceae</taxon>
        <taxon>Clostridium</taxon>
    </lineage>
</organism>
<dbReference type="InterPro" id="IPR048760">
    <property type="entry name" value="VP0354-like_sensor_dom"/>
</dbReference>
<dbReference type="Gene3D" id="3.20.20.450">
    <property type="entry name" value="EAL domain"/>
    <property type="match status" value="1"/>
</dbReference>
<dbReference type="STRING" id="318464.IO99_05945"/>
<evidence type="ECO:0000259" key="11">
    <source>
        <dbReference type="PROSITE" id="PS50887"/>
    </source>
</evidence>
<dbReference type="NCBIfam" id="TIGR00229">
    <property type="entry name" value="sensory_box"/>
    <property type="match status" value="1"/>
</dbReference>
<keyword evidence="3" id="KW-0808">Transferase</keyword>
<dbReference type="Pfam" id="PF21623">
    <property type="entry name" value="HK_sensor_dom_bact"/>
    <property type="match status" value="1"/>
</dbReference>
<dbReference type="InterPro" id="IPR043128">
    <property type="entry name" value="Rev_trsase/Diguanyl_cyclase"/>
</dbReference>
<dbReference type="GO" id="GO:0016020">
    <property type="term" value="C:membrane"/>
    <property type="evidence" value="ECO:0007669"/>
    <property type="project" value="UniProtKB-SubCell"/>
</dbReference>
<dbReference type="Proteomes" id="UP000028542">
    <property type="component" value="Unassembled WGS sequence"/>
</dbReference>
<keyword evidence="13" id="KW-1185">Reference proteome</keyword>
<comment type="caution">
    <text evidence="12">The sequence shown here is derived from an EMBL/GenBank/DDBJ whole genome shotgun (WGS) entry which is preliminary data.</text>
</comment>
<proteinExistence type="predicted"/>
<dbReference type="GO" id="GO:0005524">
    <property type="term" value="F:ATP binding"/>
    <property type="evidence" value="ECO:0007669"/>
    <property type="project" value="UniProtKB-KW"/>
</dbReference>
<dbReference type="InterPro" id="IPR000014">
    <property type="entry name" value="PAS"/>
</dbReference>
<evidence type="ECO:0000256" key="7">
    <source>
        <dbReference type="ARBA" id="ARBA00023012"/>
    </source>
</evidence>
<dbReference type="Gene3D" id="3.30.450.20">
    <property type="entry name" value="PAS domain"/>
    <property type="match status" value="3"/>
</dbReference>
<evidence type="ECO:0000259" key="10">
    <source>
        <dbReference type="PROSITE" id="PS50883"/>
    </source>
</evidence>
<sequence>MENGEIEVPYKPTIRISTPIYSSDNVYQGILSVNYLAQDILTTISKQYGDSSYSFVKPALINDKGYYLCNIDSNKNFGFMFQDKKDNTIAIDDLELWNEMKSKKTGYYENGREVSFFMNVNPLTTIGVKSEYDYSWFILYKFNLDDLPVVQKNTFFGMNNRELFMLLGIALLTLIIVIINYYSKKDKEELNILSKISENINEAVVITDNNTVITDVNNSFEKITGYRKEEVLGLKTRYFKSGKQSVEFYKDMWESIITRGYWSGELWDKRKDDFLYPKKLNIYSIRDNSKGDIIKYIGIFSDLTEHVEEQEYVEKLKNYNLKTNLPNENLTNRLINDIIKDNKNNFSLIYFSIENYNNILLKANNNNFIKELIKRTRTLLKGEDFIAQITKNNFVIGLSSCDSREEVGHFINKFFNENKKSFNIKKEEVFFNIKAGISVYPEDGVTSEELIINAYIALENVLNEKGNKYIYYKPNLKIKMEKEIKMDTMLRKAILNNELNVYYQPQVDIEKEKVVGAEVLLRWENEELGNVSPVAFIPLAEKTGEIIEIGYWLIERVFKDYSLMRDKIGTDFRISINISPLQFKDEKLVYKFKEYAQKYNVDFKNFEIEVTESIFMTNVDGVNDKLNKFKEIGLTVAIDDFGTGFSSLSYLKKLNVDKLKIDRSFIKNYPEKDGGEIAELVTDIAKKLKLKVITEGAETKEQVNYLKSIGCNLVQGYYYSRPLNKADFYKYISK</sequence>
<dbReference type="PROSITE" id="PS50887">
    <property type="entry name" value="GGDEF"/>
    <property type="match status" value="1"/>
</dbReference>
<evidence type="ECO:0000256" key="1">
    <source>
        <dbReference type="ARBA" id="ARBA00004370"/>
    </source>
</evidence>
<dbReference type="Pfam" id="PF00563">
    <property type="entry name" value="EAL"/>
    <property type="match status" value="1"/>
</dbReference>
<dbReference type="GO" id="GO:0000160">
    <property type="term" value="P:phosphorelay signal transduction system"/>
    <property type="evidence" value="ECO:0007669"/>
    <property type="project" value="UniProtKB-KW"/>
</dbReference>
<dbReference type="InterPro" id="IPR000160">
    <property type="entry name" value="GGDEF_dom"/>
</dbReference>
<keyword evidence="5" id="KW-0418">Kinase</keyword>
<dbReference type="SMART" id="SM00091">
    <property type="entry name" value="PAS"/>
    <property type="match status" value="1"/>
</dbReference>
<dbReference type="SMART" id="SM00052">
    <property type="entry name" value="EAL"/>
    <property type="match status" value="1"/>
</dbReference>
<dbReference type="PANTHER" id="PTHR33121:SF70">
    <property type="entry name" value="SIGNALING PROTEIN YKOW"/>
    <property type="match status" value="1"/>
</dbReference>
<dbReference type="InterPro" id="IPR001633">
    <property type="entry name" value="EAL_dom"/>
</dbReference>
<evidence type="ECO:0000256" key="5">
    <source>
        <dbReference type="ARBA" id="ARBA00022777"/>
    </source>
</evidence>
<evidence type="ECO:0000256" key="4">
    <source>
        <dbReference type="ARBA" id="ARBA00022741"/>
    </source>
</evidence>
<evidence type="ECO:0000313" key="13">
    <source>
        <dbReference type="Proteomes" id="UP000028542"/>
    </source>
</evidence>